<keyword evidence="2" id="KW-0175">Coiled coil</keyword>
<dbReference type="PROSITE" id="PS51717">
    <property type="entry name" value="G_VLIG"/>
    <property type="match status" value="1"/>
</dbReference>
<accession>A0ABD3Y241</accession>
<keyword evidence="5" id="KW-1185">Reference proteome</keyword>
<dbReference type="InterPro" id="IPR058641">
    <property type="entry name" value="GVIN1_dom"/>
</dbReference>
<dbReference type="PANTHER" id="PTHR14819:SF5">
    <property type="entry name" value="INTERFERON-INDUCED VERY LARGE GTPASE 1"/>
    <property type="match status" value="1"/>
</dbReference>
<dbReference type="EMBL" id="JBJQND010000001">
    <property type="protein sequence ID" value="KAL3891293.1"/>
    <property type="molecule type" value="Genomic_DNA"/>
</dbReference>
<dbReference type="Proteomes" id="UP001634394">
    <property type="component" value="Unassembled WGS sequence"/>
</dbReference>
<dbReference type="InterPro" id="IPR030383">
    <property type="entry name" value="G_VLIG_dom"/>
</dbReference>
<evidence type="ECO:0000313" key="4">
    <source>
        <dbReference type="EMBL" id="KAL3891293.1"/>
    </source>
</evidence>
<evidence type="ECO:0000259" key="3">
    <source>
        <dbReference type="PROSITE" id="PS51717"/>
    </source>
</evidence>
<comment type="caution">
    <text evidence="4">The sequence shown here is derived from an EMBL/GenBank/DDBJ whole genome shotgun (WGS) entry which is preliminary data.</text>
</comment>
<sequence length="1604" mass="185031">MIPPRNKRAQISAASLIISDELLPARKLKREDVVGLLSDAPDEKTIEKTDDLGTIFLHRLLACNYAARDLEIITESTRKPVTAEKVDNPFRTTSILAKRKQLSTRPGELQSHGIHPLDVIISVFVCADPILQQDIATLLWKCKLAIPFITMPIKSSIPQSHIWPLRGISARWTVRKGGTLVVEEDNILSPSFFTIGFMRFQSANVEKSIRINTLMSDTERAHPIFYHRNSRGSARDRRLANGMVEISWYLPSSSEGNLFNEPITVLNLRGNALMYPRQRQILMEMSSICFLVCSSSDLDNEEIESIVKAILTMNKKVFIITYDNEENKGMKIIQVDDNVYIFNTESLTDSELKESIKFRIGEMEFNKSLQRTSINTFSWIGVLADQDIQAIKDGYVQAEIIMGSLLREQVECRKDRLLPLHQDLWKNWVETDKEIHKLKKLPKLQDITEYRNKLEMEKVNYRKEQLEILERGVSEAISNFMTALDMKDNVSRAVCVRWLKIQLDQLSRRELRQLLDKEVLILDEIKDLKNKTDQKEILQKELANLQELKNKSHIGLEHFFREIGQIYEAIQTQPPGRRYNIGYDLPLLAARFLLDGNSLEIFDGDAGSVPIQWVSAVFERLSDKVKELTGRENPKCTVLTVYGMQSSGKSTLLNTMFGCQFSVGAGRCTRGAQIQMLKVNDSEREGMKVDYILLVDTEGVRSPEMPEEIRRPRDNEITTFVVGLGQKTLINLMGENTTYLTEVLPIAVRAFLRMETVGLKPSCAIVYQNVDSQSRDEISSQNRKLKEELDNQTLSACQMEKKESKHFQDVIQFDVEKDIHYIPSLWEGEQPMATVSQGYCKGVLKLKHSFQQFCKHHAGQDLASYRLHVQSLWTSIAKDDFVYYFRNTLETEARERLDKCWCNCIWNLRMEASKLGIRMHTDIKNCPNSDKLEESIHTCRVKMRDEIASAYELVKTKLVDFFDATPPKYKQYMVQWKVSSIDGLARIRDDLIGDLKTDIIRLQGLKESQFSIERKVEKFKDKIRNEIIQYFKEERNRSVDNEGTMMPKEEIRQLFEDKWDEWLKTVTDICDVNEANTNVAREAVDILREKFSSHETLVIEKSDMIISGTIMEFQLKRSHLIRNVKDVTANTLITAEAIVLEIIQNVRKRLNELTQDPSPYKRGSIEEIIQIVAAQESEIEALGVKTTTEFEIEISIAVVSIAVSAFSASEKRFLQSFDPMYLLEMEKETFFVLFENNYDKTRFSHSFAKRVSDLLTTAVIDRVHTDIVQEVADDMRSRVYMDTLNNKKSFIYTIMCRMASDGIFRRFMDYIRNPTQAIEDWLGRYVDEYASADSGNKSKLTVLVERLVTGYVKDLTVFVDETEKQLDIKTDNTKEMEKAKDVQVQLWVKKFTNMASDKFEINKVRHLTAAFGEEIVDIQYFYVELMKRLESTSPDLDDLTTKGKSSYETMRGNVVKSLKDLVIGCTGDCPFCGEICISSQTNHGGLHETPVHRPQGCKGYATVAFRILVQESCQKLVASTDQQFLNDRTNGQFVHYKDYQTIHTDWKIPGDPNPLTSSFWEWFMITYIENLEEEHHSVRPDLPDVWKTYNKESEIEKLKREMNR</sequence>
<reference evidence="4 5" key="1">
    <citation type="submission" date="2024-11" db="EMBL/GenBank/DDBJ databases">
        <title>Chromosome-level genome assembly of the freshwater bivalve Anodonta woodiana.</title>
        <authorList>
            <person name="Chen X."/>
        </authorList>
    </citation>
    <scope>NUCLEOTIDE SEQUENCE [LARGE SCALE GENOMIC DNA]</scope>
    <source>
        <strain evidence="4">MN2024</strain>
        <tissue evidence="4">Gills</tissue>
    </source>
</reference>
<dbReference type="InterPro" id="IPR027417">
    <property type="entry name" value="P-loop_NTPase"/>
</dbReference>
<proteinExistence type="inferred from homology"/>
<dbReference type="SUPFAM" id="SSF52540">
    <property type="entry name" value="P-loop containing nucleoside triphosphate hydrolases"/>
    <property type="match status" value="1"/>
</dbReference>
<name>A0ABD3Y241_SINWO</name>
<dbReference type="Pfam" id="PF25496">
    <property type="entry name" value="URGCP"/>
    <property type="match status" value="1"/>
</dbReference>
<evidence type="ECO:0000313" key="5">
    <source>
        <dbReference type="Proteomes" id="UP001634394"/>
    </source>
</evidence>
<dbReference type="InterPro" id="IPR057365">
    <property type="entry name" value="URGCP"/>
</dbReference>
<gene>
    <name evidence="4" type="ORF">ACJMK2_003555</name>
</gene>
<dbReference type="Gene3D" id="3.40.50.300">
    <property type="entry name" value="P-loop containing nucleotide triphosphate hydrolases"/>
    <property type="match status" value="1"/>
</dbReference>
<dbReference type="InterPro" id="IPR052986">
    <property type="entry name" value="VLIG_GTPase"/>
</dbReference>
<feature type="coiled-coil region" evidence="2">
    <location>
        <begin position="511"/>
        <end position="551"/>
    </location>
</feature>
<organism evidence="4 5">
    <name type="scientific">Sinanodonta woodiana</name>
    <name type="common">Chinese pond mussel</name>
    <name type="synonym">Anodonta woodiana</name>
    <dbReference type="NCBI Taxonomy" id="1069815"/>
    <lineage>
        <taxon>Eukaryota</taxon>
        <taxon>Metazoa</taxon>
        <taxon>Spiralia</taxon>
        <taxon>Lophotrochozoa</taxon>
        <taxon>Mollusca</taxon>
        <taxon>Bivalvia</taxon>
        <taxon>Autobranchia</taxon>
        <taxon>Heteroconchia</taxon>
        <taxon>Palaeoheterodonta</taxon>
        <taxon>Unionida</taxon>
        <taxon>Unionoidea</taxon>
        <taxon>Unionidae</taxon>
        <taxon>Unioninae</taxon>
        <taxon>Sinanodonta</taxon>
    </lineage>
</organism>
<dbReference type="PANTHER" id="PTHR14819">
    <property type="entry name" value="GTP-BINDING"/>
    <property type="match status" value="1"/>
</dbReference>
<protein>
    <recommendedName>
        <fullName evidence="3">VLIG-type G domain-containing protein</fullName>
    </recommendedName>
</protein>
<feature type="domain" description="VLIG-type G" evidence="3">
    <location>
        <begin position="633"/>
        <end position="873"/>
    </location>
</feature>
<evidence type="ECO:0000256" key="2">
    <source>
        <dbReference type="SAM" id="Coils"/>
    </source>
</evidence>
<evidence type="ECO:0000256" key="1">
    <source>
        <dbReference type="ARBA" id="ARBA00006828"/>
    </source>
</evidence>
<dbReference type="Pfam" id="PF25683">
    <property type="entry name" value="URGCP_GTPase"/>
    <property type="match status" value="1"/>
</dbReference>
<comment type="similarity">
    <text evidence="1">Belongs to the TRAFAC class dynamin-like GTPase superfamily. Very large inducible GTPase (VLIG) family.</text>
</comment>
<dbReference type="Pfam" id="PF25974">
    <property type="entry name" value="URGCP_9th"/>
    <property type="match status" value="1"/>
</dbReference>